<accession>A0A4Y9Z808</accession>
<evidence type="ECO:0000256" key="1">
    <source>
        <dbReference type="SAM" id="MobiDB-lite"/>
    </source>
</evidence>
<feature type="region of interest" description="Disordered" evidence="1">
    <location>
        <begin position="17"/>
        <end position="53"/>
    </location>
</feature>
<gene>
    <name evidence="2" type="ORF">EVG20_g2097</name>
</gene>
<reference evidence="2 3" key="1">
    <citation type="submission" date="2019-02" db="EMBL/GenBank/DDBJ databases">
        <title>Genome sequencing of the rare red list fungi Dentipellis fragilis.</title>
        <authorList>
            <person name="Buettner E."/>
            <person name="Kellner H."/>
        </authorList>
    </citation>
    <scope>NUCLEOTIDE SEQUENCE [LARGE SCALE GENOMIC DNA]</scope>
    <source>
        <strain evidence="2 3">DSM 105465</strain>
    </source>
</reference>
<name>A0A4Y9Z808_9AGAM</name>
<evidence type="ECO:0000313" key="3">
    <source>
        <dbReference type="Proteomes" id="UP000298327"/>
    </source>
</evidence>
<feature type="compositionally biased region" description="Basic and acidic residues" evidence="1">
    <location>
        <begin position="302"/>
        <end position="313"/>
    </location>
</feature>
<feature type="region of interest" description="Disordered" evidence="1">
    <location>
        <begin position="302"/>
        <end position="327"/>
    </location>
</feature>
<evidence type="ECO:0000313" key="2">
    <source>
        <dbReference type="EMBL" id="TFY70905.1"/>
    </source>
</evidence>
<keyword evidence="3" id="KW-1185">Reference proteome</keyword>
<dbReference type="Proteomes" id="UP000298327">
    <property type="component" value="Unassembled WGS sequence"/>
</dbReference>
<comment type="caution">
    <text evidence="2">The sequence shown here is derived from an EMBL/GenBank/DDBJ whole genome shotgun (WGS) entry which is preliminary data.</text>
</comment>
<sequence length="327" mass="35594">MWDPDAPLRARRLSFHRRGRRKRCSDAATPVLSERARPPRFHTVHGHDSPSAATETPCPMFAHRVSRPAAAPASLAYCKGTDLRHMHLPAYDLERGVCEPRQPNVTSLFPQPIPEVEDKETFVTEAALRVAGGAAIISVALQPDPRLLATNYSINELSNPLIIVQPLASATEDGSRLGNRIITYGRGGSPFSGGSYLPARHSGFSATYFGTITPMPSISLTKGPSGKYLLARRRSPPMQPAITAASTHAGHSPCSNDPDVCTWILRSPSIRIAGWRTPMERNFSQVSVQWSPKVVMPVPEGRNQHDVHTHDGSLPKTAGTFAWNGPP</sequence>
<organism evidence="2 3">
    <name type="scientific">Dentipellis fragilis</name>
    <dbReference type="NCBI Taxonomy" id="205917"/>
    <lineage>
        <taxon>Eukaryota</taxon>
        <taxon>Fungi</taxon>
        <taxon>Dikarya</taxon>
        <taxon>Basidiomycota</taxon>
        <taxon>Agaricomycotina</taxon>
        <taxon>Agaricomycetes</taxon>
        <taxon>Russulales</taxon>
        <taxon>Hericiaceae</taxon>
        <taxon>Dentipellis</taxon>
    </lineage>
</organism>
<protein>
    <submittedName>
        <fullName evidence="2">Uncharacterized protein</fullName>
    </submittedName>
</protein>
<proteinExistence type="predicted"/>
<dbReference type="AlphaFoldDB" id="A0A4Y9Z808"/>
<dbReference type="EMBL" id="SEOQ01000076">
    <property type="protein sequence ID" value="TFY70905.1"/>
    <property type="molecule type" value="Genomic_DNA"/>
</dbReference>